<evidence type="ECO:0000313" key="1">
    <source>
        <dbReference type="EMBL" id="OCF59976.1"/>
    </source>
</evidence>
<keyword evidence="2" id="KW-1185">Reference proteome</keyword>
<dbReference type="EMBL" id="KI669460">
    <property type="protein sequence ID" value="OCF59976.1"/>
    <property type="molecule type" value="Genomic_DNA"/>
</dbReference>
<dbReference type="Proteomes" id="UP000092583">
    <property type="component" value="Unassembled WGS sequence"/>
</dbReference>
<dbReference type="AlphaFoldDB" id="A0A1B9IWS4"/>
<name>A0A1B9IWS4_9TREE</name>
<protein>
    <submittedName>
        <fullName evidence="1">Uncharacterized protein</fullName>
    </submittedName>
</protein>
<evidence type="ECO:0000313" key="2">
    <source>
        <dbReference type="Proteomes" id="UP000092583"/>
    </source>
</evidence>
<organism evidence="1 2">
    <name type="scientific">Kwoniella mangroviensis CBS 10435</name>
    <dbReference type="NCBI Taxonomy" id="1331196"/>
    <lineage>
        <taxon>Eukaryota</taxon>
        <taxon>Fungi</taxon>
        <taxon>Dikarya</taxon>
        <taxon>Basidiomycota</taxon>
        <taxon>Agaricomycotina</taxon>
        <taxon>Tremellomycetes</taxon>
        <taxon>Tremellales</taxon>
        <taxon>Cryptococcaceae</taxon>
        <taxon>Kwoniella</taxon>
    </lineage>
</organism>
<proteinExistence type="predicted"/>
<reference evidence="1 2" key="1">
    <citation type="submission" date="2013-07" db="EMBL/GenBank/DDBJ databases">
        <title>The Genome Sequence of Kwoniella mangroviensis CBS10435.</title>
        <authorList>
            <consortium name="The Broad Institute Genome Sequencing Platform"/>
            <person name="Cuomo C."/>
            <person name="Litvintseva A."/>
            <person name="Chen Y."/>
            <person name="Heitman J."/>
            <person name="Sun S."/>
            <person name="Springer D."/>
            <person name="Dromer F."/>
            <person name="Young S.K."/>
            <person name="Zeng Q."/>
            <person name="Gargeya S."/>
            <person name="Fitzgerald M."/>
            <person name="Abouelleil A."/>
            <person name="Alvarado L."/>
            <person name="Berlin A.M."/>
            <person name="Chapman S.B."/>
            <person name="Dewar J."/>
            <person name="Goldberg J."/>
            <person name="Griggs A."/>
            <person name="Gujja S."/>
            <person name="Hansen M."/>
            <person name="Howarth C."/>
            <person name="Imamovic A."/>
            <person name="Larimer J."/>
            <person name="McCowan C."/>
            <person name="Murphy C."/>
            <person name="Pearson M."/>
            <person name="Priest M."/>
            <person name="Roberts A."/>
            <person name="Saif S."/>
            <person name="Shea T."/>
            <person name="Sykes S."/>
            <person name="Wortman J."/>
            <person name="Nusbaum C."/>
            <person name="Birren B."/>
        </authorList>
    </citation>
    <scope>NUCLEOTIDE SEQUENCE [LARGE SCALE GENOMIC DNA]</scope>
    <source>
        <strain evidence="1 2">CBS 10435</strain>
    </source>
</reference>
<accession>A0A1B9IWS4</accession>
<reference evidence="2" key="2">
    <citation type="submission" date="2013-12" db="EMBL/GenBank/DDBJ databases">
        <title>Evolution of pathogenesis and genome organization in the Tremellales.</title>
        <authorList>
            <person name="Cuomo C."/>
            <person name="Litvintseva A."/>
            <person name="Heitman J."/>
            <person name="Chen Y."/>
            <person name="Sun S."/>
            <person name="Springer D."/>
            <person name="Dromer F."/>
            <person name="Young S."/>
            <person name="Zeng Q."/>
            <person name="Chapman S."/>
            <person name="Gujja S."/>
            <person name="Saif S."/>
            <person name="Birren B."/>
        </authorList>
    </citation>
    <scope>NUCLEOTIDE SEQUENCE [LARGE SCALE GENOMIC DNA]</scope>
    <source>
        <strain evidence="2">CBS 10435</strain>
    </source>
</reference>
<sequence length="145" mass="16157">MSIALPSVLRTSSGVCSIDGSHPSHLIVAEVDRKRIDGPAYVTHIRSCVNDTSGDDGERSNHTVEFNIVSASPDLSNTESINIVIPSRRKVHHRAWSEIVTLEVDRDIRSEAEMKIRPHIECESTPTPMIMEEDQSRSKLRLDGE</sequence>
<gene>
    <name evidence="1" type="ORF">L486_02649</name>
</gene>